<protein>
    <submittedName>
        <fullName evidence="2">Cobyrinic acid ac-diamide synthase</fullName>
    </submittedName>
</protein>
<evidence type="ECO:0000313" key="3">
    <source>
        <dbReference type="Proteomes" id="UP000003860"/>
    </source>
</evidence>
<dbReference type="InterPro" id="IPR027417">
    <property type="entry name" value="P-loop_NTPase"/>
</dbReference>
<dbReference type="Proteomes" id="UP000003860">
    <property type="component" value="Unassembled WGS sequence"/>
</dbReference>
<dbReference type="EMBL" id="ACXX02000001">
    <property type="protein sequence ID" value="EGD49285.1"/>
    <property type="molecule type" value="Genomic_DNA"/>
</dbReference>
<keyword evidence="3" id="KW-1185">Reference proteome</keyword>
<dbReference type="Pfam" id="PF13614">
    <property type="entry name" value="AAA_31"/>
    <property type="match status" value="1"/>
</dbReference>
<accession>F1T737</accession>
<dbReference type="PANTHER" id="PTHR13696">
    <property type="entry name" value="P-LOOP CONTAINING NUCLEOSIDE TRIPHOSPHATE HYDROLASE"/>
    <property type="match status" value="1"/>
</dbReference>
<proteinExistence type="predicted"/>
<feature type="domain" description="AAA" evidence="1">
    <location>
        <begin position="2"/>
        <end position="176"/>
    </location>
</feature>
<sequence length="254" mass="28539">MTKTICIANIKGGVGKTTIVHNLSHALSIKGKKILMIDLDMQGNLSDRSSNGQQRNSVYQLLTDNDINTEQCIHQSGIPNVDIIPSQINIGEIGRVLEQRGTSKRLYILKERLGEIGKKYDYIIMDTHPVLDYLFVSAMIASDYYIIPAVPSIDSVKGINLTRRFVIDIKKTNPNIKELGILINNIDNRTNTSKKIVASLEQNIGDTLFKTRIPHNTHINQAALNYVTTFQLKKNSICNTSFLELSDEIIKRMI</sequence>
<dbReference type="RefSeq" id="WP_004615890.1">
    <property type="nucleotide sequence ID" value="NZ_ACXX02000001.1"/>
</dbReference>
<organism evidence="2 3">
    <name type="scientific">Ruminiclostridium papyrosolvens DSM 2782</name>
    <dbReference type="NCBI Taxonomy" id="588581"/>
    <lineage>
        <taxon>Bacteria</taxon>
        <taxon>Bacillati</taxon>
        <taxon>Bacillota</taxon>
        <taxon>Clostridia</taxon>
        <taxon>Eubacteriales</taxon>
        <taxon>Oscillospiraceae</taxon>
        <taxon>Ruminiclostridium</taxon>
    </lineage>
</organism>
<dbReference type="STRING" id="588581.Cpap_3717"/>
<gene>
    <name evidence="2" type="ORF">Cpap_3717</name>
</gene>
<dbReference type="PANTHER" id="PTHR13696:SF99">
    <property type="entry name" value="COBYRINIC ACID AC-DIAMIDE SYNTHASE"/>
    <property type="match status" value="1"/>
</dbReference>
<dbReference type="SUPFAM" id="SSF52540">
    <property type="entry name" value="P-loop containing nucleoside triphosphate hydrolases"/>
    <property type="match status" value="1"/>
</dbReference>
<dbReference type="eggNOG" id="COG1192">
    <property type="taxonomic scope" value="Bacteria"/>
</dbReference>
<dbReference type="PIRSF" id="PIRSF009320">
    <property type="entry name" value="Nuc_binding_HP_1000"/>
    <property type="match status" value="1"/>
</dbReference>
<dbReference type="OrthoDB" id="9815116at2"/>
<dbReference type="InterPro" id="IPR050678">
    <property type="entry name" value="DNA_Partitioning_ATPase"/>
</dbReference>
<dbReference type="InterPro" id="IPR025669">
    <property type="entry name" value="AAA_dom"/>
</dbReference>
<name>F1T737_9FIRM</name>
<reference evidence="2" key="1">
    <citation type="submission" date="2009-07" db="EMBL/GenBank/DDBJ databases">
        <authorList>
            <consortium name="US DOE Joint Genome Institute (JGI-PGF)"/>
            <person name="Lucas S."/>
            <person name="Copeland A."/>
            <person name="Lapidus A."/>
            <person name="Glavina del Rio T."/>
            <person name="Tice H."/>
            <person name="Bruce D."/>
            <person name="Goodwin L."/>
            <person name="Pitluck S."/>
            <person name="Larimer F."/>
            <person name="Land M.L."/>
            <person name="Mouttaki H."/>
            <person name="He Z."/>
            <person name="Zhou J."/>
            <person name="Hemme C.L."/>
        </authorList>
    </citation>
    <scope>NUCLEOTIDE SEQUENCE [LARGE SCALE GENOMIC DNA]</scope>
    <source>
        <strain evidence="2">DSM 2782</strain>
    </source>
</reference>
<reference evidence="2" key="2">
    <citation type="submission" date="2011-01" db="EMBL/GenBank/DDBJ databases">
        <title>The Non-contiguous Finished genome of Clostridium papyrosolvens.</title>
        <authorList>
            <person name="Lucas S."/>
            <person name="Copeland A."/>
            <person name="Lapidus A."/>
            <person name="Cheng J.-F."/>
            <person name="Goodwin L."/>
            <person name="Pitluck S."/>
            <person name="Misra M."/>
            <person name="Chertkov O."/>
            <person name="Detter J.C."/>
            <person name="Han C."/>
            <person name="Tapia R."/>
            <person name="Land M."/>
            <person name="Hauser L."/>
            <person name="Kyrpides N."/>
            <person name="Ivanova N."/>
            <person name="Pagani I."/>
            <person name="Mouttaki H."/>
            <person name="He Z."/>
            <person name="Zhou J."/>
            <person name="Hemme C.L."/>
            <person name="Woyke T."/>
        </authorList>
    </citation>
    <scope>NUCLEOTIDE SEQUENCE [LARGE SCALE GENOMIC DNA]</scope>
    <source>
        <strain evidence="2">DSM 2782</strain>
    </source>
</reference>
<comment type="caution">
    <text evidence="2">The sequence shown here is derived from an EMBL/GenBank/DDBJ whole genome shotgun (WGS) entry which is preliminary data.</text>
</comment>
<evidence type="ECO:0000313" key="2">
    <source>
        <dbReference type="EMBL" id="EGD49285.1"/>
    </source>
</evidence>
<evidence type="ECO:0000259" key="1">
    <source>
        <dbReference type="Pfam" id="PF13614"/>
    </source>
</evidence>
<dbReference type="Gene3D" id="3.40.50.300">
    <property type="entry name" value="P-loop containing nucleotide triphosphate hydrolases"/>
    <property type="match status" value="1"/>
</dbReference>
<dbReference type="AlphaFoldDB" id="F1T737"/>
<dbReference type="CDD" id="cd02042">
    <property type="entry name" value="ParAB_family"/>
    <property type="match status" value="1"/>
</dbReference>